<dbReference type="InterPro" id="IPR005693">
    <property type="entry name" value="Mce"/>
</dbReference>
<evidence type="ECO:0000259" key="1">
    <source>
        <dbReference type="Pfam" id="PF02470"/>
    </source>
</evidence>
<evidence type="ECO:0000259" key="2">
    <source>
        <dbReference type="Pfam" id="PF11887"/>
    </source>
</evidence>
<reference evidence="3 4" key="1">
    <citation type="journal article" date="2015" name="Int. J. Syst. Evol. Microbiol.">
        <title>Amycolatopsis rhabdoformis sp. nov., an actinomycete isolated from a tropical forest soil.</title>
        <authorList>
            <person name="Souza W.R."/>
            <person name="Silva R.E."/>
            <person name="Goodfellow M."/>
            <person name="Busarakam K."/>
            <person name="Figueiro F.S."/>
            <person name="Ferreira D."/>
            <person name="Rodrigues-Filho E."/>
            <person name="Moraes L.A.B."/>
            <person name="Zucchi T.D."/>
        </authorList>
    </citation>
    <scope>NUCLEOTIDE SEQUENCE [LARGE SCALE GENOMIC DNA]</scope>
    <source>
        <strain evidence="3 4">NCIMB 14900</strain>
    </source>
</reference>
<evidence type="ECO:0000313" key="3">
    <source>
        <dbReference type="EMBL" id="WSE33963.1"/>
    </source>
</evidence>
<dbReference type="InterPro" id="IPR024516">
    <property type="entry name" value="Mce_C"/>
</dbReference>
<gene>
    <name evidence="3" type="ORF">VSH64_17970</name>
</gene>
<keyword evidence="4" id="KW-1185">Reference proteome</keyword>
<dbReference type="NCBIfam" id="TIGR00996">
    <property type="entry name" value="Mtu_fam_mce"/>
    <property type="match status" value="1"/>
</dbReference>
<feature type="domain" description="Mce/MlaD" evidence="1">
    <location>
        <begin position="39"/>
        <end position="111"/>
    </location>
</feature>
<name>A0ABZ1IJQ8_9PSEU</name>
<dbReference type="InterPro" id="IPR052336">
    <property type="entry name" value="MlaD_Phospholipid_Transporter"/>
</dbReference>
<accession>A0ABZ1IJQ8</accession>
<protein>
    <submittedName>
        <fullName evidence="3">MCE family protein</fullName>
    </submittedName>
</protein>
<evidence type="ECO:0000313" key="4">
    <source>
        <dbReference type="Proteomes" id="UP001330812"/>
    </source>
</evidence>
<dbReference type="Pfam" id="PF11887">
    <property type="entry name" value="Mce4_CUP1"/>
    <property type="match status" value="1"/>
</dbReference>
<feature type="domain" description="Mammalian cell entry C-terminal" evidence="2">
    <location>
        <begin position="120"/>
        <end position="313"/>
    </location>
</feature>
<dbReference type="PANTHER" id="PTHR33371">
    <property type="entry name" value="INTERMEMBRANE PHOSPHOLIPID TRANSPORT SYSTEM BINDING PROTEIN MLAD-RELATED"/>
    <property type="match status" value="1"/>
</dbReference>
<dbReference type="Proteomes" id="UP001330812">
    <property type="component" value="Chromosome"/>
</dbReference>
<dbReference type="Pfam" id="PF02470">
    <property type="entry name" value="MlaD"/>
    <property type="match status" value="1"/>
</dbReference>
<dbReference type="EMBL" id="CP142149">
    <property type="protein sequence ID" value="WSE33963.1"/>
    <property type="molecule type" value="Genomic_DNA"/>
</dbReference>
<dbReference type="RefSeq" id="WP_326836761.1">
    <property type="nucleotide sequence ID" value="NZ_CP142149.1"/>
</dbReference>
<dbReference type="PANTHER" id="PTHR33371:SF17">
    <property type="entry name" value="MCE-FAMILY PROTEIN MCE1B"/>
    <property type="match status" value="1"/>
</dbReference>
<organism evidence="3 4">
    <name type="scientific">Amycolatopsis rhabdoformis</name>
    <dbReference type="NCBI Taxonomy" id="1448059"/>
    <lineage>
        <taxon>Bacteria</taxon>
        <taxon>Bacillati</taxon>
        <taxon>Actinomycetota</taxon>
        <taxon>Actinomycetes</taxon>
        <taxon>Pseudonocardiales</taxon>
        <taxon>Pseudonocardiaceae</taxon>
        <taxon>Amycolatopsis</taxon>
    </lineage>
</organism>
<dbReference type="InterPro" id="IPR003399">
    <property type="entry name" value="Mce/MlaD"/>
</dbReference>
<proteinExistence type="predicted"/>
<sequence>MRSLTPTLLKIAVFVTVTVLATALLAFTIGNITFSSEATYRAVFSDVTALNAGDDVRINGVRVGSVSEIGITGRKLALVEFTVDSRRKLPVDVRAEIKYRNLVGQRYVALERDSAAPGPALAADATIPLAHTTSALNLTVLFNGFKPLFQALSPDDVNSLSYELIQVLQGEGGTITSLLQHTASLATTIAGKDEVIGRVIDNLNSVLDTVTSHGDQLSGLVTTVQQLVSGLAADRKPIGDSVSALADVSTSVSGLLAQGRDPLKQDIAGLGSLAANLNQGQDLVQQFLKQLPVNAAKITPTATYGSWFNFYACQVTGQVGLSSLDVEVPVLPVPTTQQPQRCTR</sequence>